<name>A0ABX0DMY1_9ACTN</name>
<organism evidence="1 2">
    <name type="scientific">Streptomyces ureilyticus</name>
    <dbReference type="NCBI Taxonomy" id="1775131"/>
    <lineage>
        <taxon>Bacteria</taxon>
        <taxon>Bacillati</taxon>
        <taxon>Actinomycetota</taxon>
        <taxon>Actinomycetes</taxon>
        <taxon>Kitasatosporales</taxon>
        <taxon>Streptomycetaceae</taxon>
        <taxon>Streptomyces</taxon>
    </lineage>
</organism>
<proteinExistence type="predicted"/>
<protein>
    <submittedName>
        <fullName evidence="1">Uncharacterized protein</fullName>
    </submittedName>
</protein>
<gene>
    <name evidence="1" type="ORF">G6048_06305</name>
</gene>
<sequence length="440" mass="49206">MKAFARAELRRDLAGVVYVPAAQDPDRLGAALRAEDALVALQVRYGGSDPEHAPWLVAARPFPLGPALTRQLERLGAAVFALCDTAQDLYTEGDPHVRAALDIGVPEDLCGRDLDRRIEFFRLDVVLGQGMPRVTEIEEAFGNVGKMHAFERAYGVDAGELFRAFHRRGIERIWMDDQYPTYRSENELAARRMREQFGRPVEVEFFSRFCDDGRTGWRFCYVKELRQYGERLRREIFAAAERLINPLFHGFGTKALLPLVWDPALESPIAERLGAEATNVLRACVPWSQVLPARPDPALVDQLKACGREKVLKVIDSDASEFTWGSRGVFFGDHSAGRWRGALDAAVAGHIPGRPEATGSRFVISDLVDSDRFDVEFLHPQSRELCLLPRARIRLTPIYARQVHGSELLGGHATFVNTSRKVHLGHHAVCTPFVPSSTRA</sequence>
<reference evidence="1 2" key="1">
    <citation type="submission" date="2020-02" db="EMBL/GenBank/DDBJ databases">
        <title>Whole-genome analyses of novel actinobacteria.</title>
        <authorList>
            <person name="Sahin N."/>
            <person name="Tokatli A."/>
        </authorList>
    </citation>
    <scope>NUCLEOTIDE SEQUENCE [LARGE SCALE GENOMIC DNA]</scope>
    <source>
        <strain evidence="1 2">YC419</strain>
    </source>
</reference>
<keyword evidence="2" id="KW-1185">Reference proteome</keyword>
<comment type="caution">
    <text evidence="1">The sequence shown here is derived from an EMBL/GenBank/DDBJ whole genome shotgun (WGS) entry which is preliminary data.</text>
</comment>
<evidence type="ECO:0000313" key="2">
    <source>
        <dbReference type="Proteomes" id="UP001518140"/>
    </source>
</evidence>
<dbReference type="Proteomes" id="UP001518140">
    <property type="component" value="Unassembled WGS sequence"/>
</dbReference>
<dbReference type="EMBL" id="JAAKZX010000012">
    <property type="protein sequence ID" value="NGO41799.1"/>
    <property type="molecule type" value="Genomic_DNA"/>
</dbReference>
<evidence type="ECO:0000313" key="1">
    <source>
        <dbReference type="EMBL" id="NGO41799.1"/>
    </source>
</evidence>
<dbReference type="RefSeq" id="WP_165338433.1">
    <property type="nucleotide sequence ID" value="NZ_JAAKZX010000012.1"/>
</dbReference>
<accession>A0ABX0DMY1</accession>